<keyword evidence="2" id="KW-0808">Transferase</keyword>
<dbReference type="InterPro" id="IPR000182">
    <property type="entry name" value="GNAT_dom"/>
</dbReference>
<dbReference type="Pfam" id="PF14268">
    <property type="entry name" value="YoaP"/>
    <property type="match status" value="1"/>
</dbReference>
<organism evidence="2 3">
    <name type="scientific">Thomasclavelia ramosa</name>
    <dbReference type="NCBI Taxonomy" id="1547"/>
    <lineage>
        <taxon>Bacteria</taxon>
        <taxon>Bacillati</taxon>
        <taxon>Bacillota</taxon>
        <taxon>Erysipelotrichia</taxon>
        <taxon>Erysipelotrichales</taxon>
        <taxon>Coprobacillaceae</taxon>
        <taxon>Thomasclavelia</taxon>
    </lineage>
</organism>
<dbReference type="GO" id="GO:0016747">
    <property type="term" value="F:acyltransferase activity, transferring groups other than amino-acyl groups"/>
    <property type="evidence" value="ECO:0007669"/>
    <property type="project" value="InterPro"/>
</dbReference>
<name>A0A3E3EFE8_9FIRM</name>
<dbReference type="PROSITE" id="PS51186">
    <property type="entry name" value="GNAT"/>
    <property type="match status" value="1"/>
</dbReference>
<dbReference type="CDD" id="cd04301">
    <property type="entry name" value="NAT_SF"/>
    <property type="match status" value="1"/>
</dbReference>
<dbReference type="Pfam" id="PF13673">
    <property type="entry name" value="Acetyltransf_10"/>
    <property type="match status" value="1"/>
</dbReference>
<comment type="caution">
    <text evidence="2">The sequence shown here is derived from an EMBL/GenBank/DDBJ whole genome shotgun (WGS) entry which is preliminary data.</text>
</comment>
<dbReference type="Proteomes" id="UP000261032">
    <property type="component" value="Unassembled WGS sequence"/>
</dbReference>
<dbReference type="SUPFAM" id="SSF55729">
    <property type="entry name" value="Acyl-CoA N-acyltransferases (Nat)"/>
    <property type="match status" value="1"/>
</dbReference>
<evidence type="ECO:0000259" key="1">
    <source>
        <dbReference type="PROSITE" id="PS51186"/>
    </source>
</evidence>
<dbReference type="EMBL" id="QUSL01000005">
    <property type="protein sequence ID" value="RGD86499.1"/>
    <property type="molecule type" value="Genomic_DNA"/>
</dbReference>
<feature type="domain" description="N-acetyltransferase" evidence="1">
    <location>
        <begin position="4"/>
        <end position="150"/>
    </location>
</feature>
<protein>
    <submittedName>
        <fullName evidence="2">GNAT family N-acetyltransferase</fullName>
    </submittedName>
</protein>
<evidence type="ECO:0000313" key="2">
    <source>
        <dbReference type="EMBL" id="RGD86499.1"/>
    </source>
</evidence>
<accession>A0A3E3EFE8</accession>
<sequence>MEIITVDQNNLEKEHICCAISSNNDIQVKAKKAWLEEQFKCGLIFKKMDVRGKCFIEYLPLEEAWVPIVGDDLMHINCLWVSGKYQGQGLAKKLLEACIEDCRKQKKHGITVISAKRKMPFVMDYKFLIKHGFISIMSLDKYELMYLSLDSQAVQPSFTIKEMTCEEGGLVLYYSHQCPFTAKYVPMIEAYCQEKGLIIKLKLLNSGEEAKNAGILFTTYSLFYNHKFITREILSVKKFEKILEELI</sequence>
<proteinExistence type="predicted"/>
<evidence type="ECO:0000313" key="3">
    <source>
        <dbReference type="Proteomes" id="UP000261032"/>
    </source>
</evidence>
<reference evidence="2 3" key="1">
    <citation type="submission" date="2018-08" db="EMBL/GenBank/DDBJ databases">
        <title>A genome reference for cultivated species of the human gut microbiota.</title>
        <authorList>
            <person name="Zou Y."/>
            <person name="Xue W."/>
            <person name="Luo G."/>
        </authorList>
    </citation>
    <scope>NUCLEOTIDE SEQUENCE [LARGE SCALE GENOMIC DNA]</scope>
    <source>
        <strain evidence="2 3">OM06-4</strain>
    </source>
</reference>
<dbReference type="AlphaFoldDB" id="A0A3E3EFE8"/>
<gene>
    <name evidence="2" type="ORF">DXB93_04850</name>
</gene>
<dbReference type="Gene3D" id="3.40.630.30">
    <property type="match status" value="1"/>
</dbReference>
<dbReference type="InterPro" id="IPR016181">
    <property type="entry name" value="Acyl_CoA_acyltransferase"/>
</dbReference>
<dbReference type="RefSeq" id="WP_117580799.1">
    <property type="nucleotide sequence ID" value="NZ_QUSL01000005.1"/>
</dbReference>
<dbReference type="InterPro" id="IPR025685">
    <property type="entry name" value="YoaP-like_dom"/>
</dbReference>